<accession>A0A2B7YH66</accession>
<dbReference type="AlphaFoldDB" id="A0A2B7YH66"/>
<evidence type="ECO:0000313" key="2">
    <source>
        <dbReference type="Proteomes" id="UP000224634"/>
    </source>
</evidence>
<organism evidence="1 2">
    <name type="scientific">Polytolypa hystricis (strain UAMH7299)</name>
    <dbReference type="NCBI Taxonomy" id="1447883"/>
    <lineage>
        <taxon>Eukaryota</taxon>
        <taxon>Fungi</taxon>
        <taxon>Dikarya</taxon>
        <taxon>Ascomycota</taxon>
        <taxon>Pezizomycotina</taxon>
        <taxon>Eurotiomycetes</taxon>
        <taxon>Eurotiomycetidae</taxon>
        <taxon>Onygenales</taxon>
        <taxon>Onygenales incertae sedis</taxon>
        <taxon>Polytolypa</taxon>
    </lineage>
</organism>
<evidence type="ECO:0000313" key="1">
    <source>
        <dbReference type="EMBL" id="PGH23424.1"/>
    </source>
</evidence>
<name>A0A2B7YH66_POLH7</name>
<sequence length="176" mass="20088">MSLPPSGQPVQTVGLFEYYEANGQRFKRKRGTEEWVTVLAESLETESPPQQQPLLLWLALEHQAPGEPNHWFLFVGRENEAGMVYREAGDARCVTYEPLTEPVHRPWISPTLLTMYELATLTDQMAVVQEVTEREPPPRAETRRDVKENCQGWCVRVLANLVERGLEAARSMVEPV</sequence>
<gene>
    <name evidence="1" type="ORF">AJ80_02534</name>
</gene>
<dbReference type="InterPro" id="IPR046670">
    <property type="entry name" value="DUF6540"/>
</dbReference>
<proteinExistence type="predicted"/>
<dbReference type="OrthoDB" id="4342612at2759"/>
<comment type="caution">
    <text evidence="1">The sequence shown here is derived from an EMBL/GenBank/DDBJ whole genome shotgun (WGS) entry which is preliminary data.</text>
</comment>
<dbReference type="Pfam" id="PF20174">
    <property type="entry name" value="DUF6540"/>
    <property type="match status" value="1"/>
</dbReference>
<dbReference type="EMBL" id="PDNA01000024">
    <property type="protein sequence ID" value="PGH23424.1"/>
    <property type="molecule type" value="Genomic_DNA"/>
</dbReference>
<reference evidence="1 2" key="1">
    <citation type="submission" date="2017-10" db="EMBL/GenBank/DDBJ databases">
        <title>Comparative genomics in systemic dimorphic fungi from Ajellomycetaceae.</title>
        <authorList>
            <person name="Munoz J.F."/>
            <person name="Mcewen J.G."/>
            <person name="Clay O.K."/>
            <person name="Cuomo C.A."/>
        </authorList>
    </citation>
    <scope>NUCLEOTIDE SEQUENCE [LARGE SCALE GENOMIC DNA]</scope>
    <source>
        <strain evidence="1 2">UAMH7299</strain>
    </source>
</reference>
<protein>
    <submittedName>
        <fullName evidence="1">Uncharacterized protein</fullName>
    </submittedName>
</protein>
<keyword evidence="2" id="KW-1185">Reference proteome</keyword>
<dbReference type="Proteomes" id="UP000224634">
    <property type="component" value="Unassembled WGS sequence"/>
</dbReference>